<evidence type="ECO:0000313" key="9">
    <source>
        <dbReference type="Proteomes" id="UP000192738"/>
    </source>
</evidence>
<feature type="transmembrane region" description="Helical" evidence="7">
    <location>
        <begin position="347"/>
        <end position="365"/>
    </location>
</feature>
<dbReference type="NCBIfam" id="NF037981">
    <property type="entry name" value="NCS2_1"/>
    <property type="match status" value="1"/>
</dbReference>
<evidence type="ECO:0000256" key="6">
    <source>
        <dbReference type="ARBA" id="ARBA00023136"/>
    </source>
</evidence>
<evidence type="ECO:0000256" key="1">
    <source>
        <dbReference type="ARBA" id="ARBA00004141"/>
    </source>
</evidence>
<evidence type="ECO:0000256" key="3">
    <source>
        <dbReference type="ARBA" id="ARBA00022448"/>
    </source>
</evidence>
<dbReference type="EMBL" id="FWXI01000003">
    <property type="protein sequence ID" value="SMC46998.1"/>
    <property type="molecule type" value="Genomic_DNA"/>
</dbReference>
<protein>
    <submittedName>
        <fullName evidence="8">Nucleobase:cation symporter-2, NCS2 family</fullName>
    </submittedName>
</protein>
<keyword evidence="6 7" id="KW-0472">Membrane</keyword>
<dbReference type="Proteomes" id="UP000192738">
    <property type="component" value="Unassembled WGS sequence"/>
</dbReference>
<comment type="similarity">
    <text evidence="2">Belongs to the nucleobase:cation symporter-2 (NCS2) (TC 2.A.40) family.</text>
</comment>
<feature type="transmembrane region" description="Helical" evidence="7">
    <location>
        <begin position="318"/>
        <end position="341"/>
    </location>
</feature>
<keyword evidence="3" id="KW-0813">Transport</keyword>
<evidence type="ECO:0000256" key="5">
    <source>
        <dbReference type="ARBA" id="ARBA00022989"/>
    </source>
</evidence>
<feature type="transmembrane region" description="Helical" evidence="7">
    <location>
        <begin position="100"/>
        <end position="121"/>
    </location>
</feature>
<gene>
    <name evidence="8" type="ORF">SAMN04488500_103256</name>
</gene>
<keyword evidence="5 7" id="KW-1133">Transmembrane helix</keyword>
<sequence length="440" mass="46506">MENETRRIVGSGEKLNIWQSLFYGFQSVLACNLFLGPIVIIGIMKMDISSAAALISMTFLACGIATVIQSGFFLKFQVIQGMSFATIGAIIAIATQANFATFAGALIVASIVLMLIGWSKIFSKIVKNFIPELVAGTVILIIGLSLMPITFNSLIAIPGNPGVNFLEAGVTFAAMIVFMRLAHLPNKIGRVSMVGAVIYAIAIGTFVASLFGHVDLSPVASAPWFAVPQLFPFGAPQFELNSSLIMSFILLIVMVESIGTWFSIAEMSGEKLESDRIDKGVVGEAVGCLIGSFFGGLPVTSYASNSGVIAVTKVFSRYAAIGGGIIAVVMALCPKLMFLIAVVPSSVVWGIYGVICIMIMMSGLMSIRNYSLTERNILVIGTTVLTTIGATVLPPPLVQSMPPLLSYLFSSSICVGALTAIIMNLILPAKAADRALVTNS</sequence>
<dbReference type="GO" id="GO:0042907">
    <property type="term" value="F:xanthine transmembrane transporter activity"/>
    <property type="evidence" value="ECO:0007669"/>
    <property type="project" value="TreeGrafter"/>
</dbReference>
<proteinExistence type="inferred from homology"/>
<keyword evidence="9" id="KW-1185">Reference proteome</keyword>
<feature type="transmembrane region" description="Helical" evidence="7">
    <location>
        <begin position="404"/>
        <end position="427"/>
    </location>
</feature>
<feature type="transmembrane region" description="Helical" evidence="7">
    <location>
        <begin position="133"/>
        <end position="157"/>
    </location>
</feature>
<feature type="transmembrane region" description="Helical" evidence="7">
    <location>
        <begin position="76"/>
        <end position="94"/>
    </location>
</feature>
<dbReference type="PROSITE" id="PS51257">
    <property type="entry name" value="PROKAR_LIPOPROTEIN"/>
    <property type="match status" value="1"/>
</dbReference>
<dbReference type="PANTHER" id="PTHR42810:SF2">
    <property type="entry name" value="PURINE PERMEASE C1399.01C-RELATED"/>
    <property type="match status" value="1"/>
</dbReference>
<evidence type="ECO:0000256" key="7">
    <source>
        <dbReference type="SAM" id="Phobius"/>
    </source>
</evidence>
<dbReference type="OrthoDB" id="9805749at2"/>
<feature type="transmembrane region" description="Helical" evidence="7">
    <location>
        <begin position="377"/>
        <end position="398"/>
    </location>
</feature>
<keyword evidence="4 7" id="KW-0812">Transmembrane</keyword>
<evidence type="ECO:0000256" key="2">
    <source>
        <dbReference type="ARBA" id="ARBA00008821"/>
    </source>
</evidence>
<evidence type="ECO:0000256" key="4">
    <source>
        <dbReference type="ARBA" id="ARBA00022692"/>
    </source>
</evidence>
<dbReference type="STRING" id="112901.SAMN04488500_103256"/>
<evidence type="ECO:0000313" key="8">
    <source>
        <dbReference type="EMBL" id="SMC46998.1"/>
    </source>
</evidence>
<dbReference type="GO" id="GO:0005886">
    <property type="term" value="C:plasma membrane"/>
    <property type="evidence" value="ECO:0007669"/>
    <property type="project" value="TreeGrafter"/>
</dbReference>
<dbReference type="AlphaFoldDB" id="A0A1W1ZG55"/>
<organism evidence="8 9">
    <name type="scientific">Sporomusa malonica</name>
    <dbReference type="NCBI Taxonomy" id="112901"/>
    <lineage>
        <taxon>Bacteria</taxon>
        <taxon>Bacillati</taxon>
        <taxon>Bacillota</taxon>
        <taxon>Negativicutes</taxon>
        <taxon>Selenomonadales</taxon>
        <taxon>Sporomusaceae</taxon>
        <taxon>Sporomusa</taxon>
    </lineage>
</organism>
<feature type="transmembrane region" description="Helical" evidence="7">
    <location>
        <begin position="163"/>
        <end position="182"/>
    </location>
</feature>
<name>A0A1W1ZG55_9FIRM</name>
<feature type="transmembrane region" description="Helical" evidence="7">
    <location>
        <begin position="21"/>
        <end position="44"/>
    </location>
</feature>
<dbReference type="PANTHER" id="PTHR42810">
    <property type="entry name" value="PURINE PERMEASE C1399.01C-RELATED"/>
    <property type="match status" value="1"/>
</dbReference>
<feature type="transmembrane region" description="Helical" evidence="7">
    <location>
        <begin position="50"/>
        <end position="69"/>
    </location>
</feature>
<dbReference type="RefSeq" id="WP_084574581.1">
    <property type="nucleotide sequence ID" value="NZ_CP155572.1"/>
</dbReference>
<dbReference type="Pfam" id="PF00860">
    <property type="entry name" value="Xan_ur_permease"/>
    <property type="match status" value="1"/>
</dbReference>
<accession>A0A1W1ZG55</accession>
<dbReference type="InterPro" id="IPR006043">
    <property type="entry name" value="NCS2"/>
</dbReference>
<feature type="transmembrane region" description="Helical" evidence="7">
    <location>
        <begin position="244"/>
        <end position="264"/>
    </location>
</feature>
<comment type="subcellular location">
    <subcellularLocation>
        <location evidence="1">Membrane</location>
        <topology evidence="1">Multi-pass membrane protein</topology>
    </subcellularLocation>
</comment>
<feature type="transmembrane region" description="Helical" evidence="7">
    <location>
        <begin position="194"/>
        <end position="214"/>
    </location>
</feature>
<reference evidence="8 9" key="1">
    <citation type="submission" date="2017-04" db="EMBL/GenBank/DDBJ databases">
        <authorList>
            <person name="Afonso C.L."/>
            <person name="Miller P.J."/>
            <person name="Scott M.A."/>
            <person name="Spackman E."/>
            <person name="Goraichik I."/>
            <person name="Dimitrov K.M."/>
            <person name="Suarez D.L."/>
            <person name="Swayne D.E."/>
        </authorList>
    </citation>
    <scope>NUCLEOTIDE SEQUENCE [LARGE SCALE GENOMIC DNA]</scope>
    <source>
        <strain evidence="8 9">DSM 5090</strain>
    </source>
</reference>